<dbReference type="AlphaFoldDB" id="A0A0Z8HEC8"/>
<dbReference type="EMBL" id="FIIR01000011">
    <property type="protein sequence ID" value="CYV87366.1"/>
    <property type="molecule type" value="Genomic_DNA"/>
</dbReference>
<sequence length="45" mass="5341">MIAQAVIFSLAYLRKGGKVDMWYNGKISIREKLLKKCRRNDVTYY</sequence>
<dbReference type="EMBL" id="FIHG01000020">
    <property type="protein sequence ID" value="CYV15417.1"/>
    <property type="molecule type" value="Genomic_DNA"/>
</dbReference>
<organism evidence="1 4">
    <name type="scientific">Streptococcus suis</name>
    <dbReference type="NCBI Taxonomy" id="1307"/>
    <lineage>
        <taxon>Bacteria</taxon>
        <taxon>Bacillati</taxon>
        <taxon>Bacillota</taxon>
        <taxon>Bacilli</taxon>
        <taxon>Lactobacillales</taxon>
        <taxon>Streptococcaceae</taxon>
        <taxon>Streptococcus</taxon>
    </lineage>
</organism>
<proteinExistence type="predicted"/>
<dbReference type="Proteomes" id="UP000069831">
    <property type="component" value="Unassembled WGS sequence"/>
</dbReference>
<accession>A0A0Z8HEC8</accession>
<evidence type="ECO:0000313" key="3">
    <source>
        <dbReference type="Proteomes" id="UP000069831"/>
    </source>
</evidence>
<dbReference type="Proteomes" id="UP000073200">
    <property type="component" value="Unassembled WGS sequence"/>
</dbReference>
<protein>
    <submittedName>
        <fullName evidence="1">Uncharacterized protein</fullName>
    </submittedName>
</protein>
<gene>
    <name evidence="1" type="ORF">ERS132421_02056</name>
    <name evidence="2" type="ORF">ERS132457_01178</name>
</gene>
<evidence type="ECO:0000313" key="2">
    <source>
        <dbReference type="EMBL" id="CYV87366.1"/>
    </source>
</evidence>
<name>A0A0Z8HEC8_STRSU</name>
<reference evidence="3 4" key="1">
    <citation type="submission" date="2016-02" db="EMBL/GenBank/DDBJ databases">
        <authorList>
            <consortium name="Pathogen Informatics"/>
        </authorList>
    </citation>
    <scope>NUCLEOTIDE SEQUENCE [LARGE SCALE GENOMIC DNA]</scope>
    <source>
        <strain evidence="1 4">LSS59</strain>
        <strain evidence="2 3">LSS95</strain>
    </source>
</reference>
<evidence type="ECO:0000313" key="4">
    <source>
        <dbReference type="Proteomes" id="UP000073200"/>
    </source>
</evidence>
<evidence type="ECO:0000313" key="1">
    <source>
        <dbReference type="EMBL" id="CYV15417.1"/>
    </source>
</evidence>